<organism evidence="3 4">
    <name type="scientific">Goekera deserti</name>
    <dbReference type="NCBI Taxonomy" id="2497753"/>
    <lineage>
        <taxon>Bacteria</taxon>
        <taxon>Bacillati</taxon>
        <taxon>Actinomycetota</taxon>
        <taxon>Actinomycetes</taxon>
        <taxon>Geodermatophilales</taxon>
        <taxon>Geodermatophilaceae</taxon>
        <taxon>Goekera</taxon>
    </lineage>
</organism>
<keyword evidence="4" id="KW-1185">Reference proteome</keyword>
<sequence length="154" mass="16994">MTIRDYAPADWQRVTEVHDAARLGELAASVGVEAFLTLEQTYEGEGLFDGDLWVAELDGRVVGFLAFSDAEVTWMYVDPACHRRGVGRALLRHALERAGAEVELTVLDGNDAARALYESEGFVVTSTTTGRLVGNEAFTATGHEMHWYRERTVS</sequence>
<proteinExistence type="predicted"/>
<dbReference type="PANTHER" id="PTHR13947:SF37">
    <property type="entry name" value="LD18367P"/>
    <property type="match status" value="1"/>
</dbReference>
<dbReference type="Pfam" id="PF13508">
    <property type="entry name" value="Acetyltransf_7"/>
    <property type="match status" value="1"/>
</dbReference>
<evidence type="ECO:0000313" key="3">
    <source>
        <dbReference type="EMBL" id="NEL54066.1"/>
    </source>
</evidence>
<evidence type="ECO:0000256" key="1">
    <source>
        <dbReference type="ARBA" id="ARBA00022679"/>
    </source>
</evidence>
<keyword evidence="1 3" id="KW-0808">Transferase</keyword>
<dbReference type="InterPro" id="IPR000182">
    <property type="entry name" value="GNAT_dom"/>
</dbReference>
<dbReference type="InterPro" id="IPR016181">
    <property type="entry name" value="Acyl_CoA_acyltransferase"/>
</dbReference>
<evidence type="ECO:0000313" key="4">
    <source>
        <dbReference type="Proteomes" id="UP000470470"/>
    </source>
</evidence>
<comment type="caution">
    <text evidence="3">The sequence shown here is derived from an EMBL/GenBank/DDBJ whole genome shotgun (WGS) entry which is preliminary data.</text>
</comment>
<dbReference type="CDD" id="cd04301">
    <property type="entry name" value="NAT_SF"/>
    <property type="match status" value="1"/>
</dbReference>
<protein>
    <submittedName>
        <fullName evidence="3">GNAT family N-acetyltransferase</fullName>
    </submittedName>
</protein>
<name>A0A7K3WCK9_9ACTN</name>
<dbReference type="SUPFAM" id="SSF55729">
    <property type="entry name" value="Acyl-CoA N-acyltransferases (Nat)"/>
    <property type="match status" value="1"/>
</dbReference>
<dbReference type="Proteomes" id="UP000470470">
    <property type="component" value="Unassembled WGS sequence"/>
</dbReference>
<evidence type="ECO:0000259" key="2">
    <source>
        <dbReference type="PROSITE" id="PS51186"/>
    </source>
</evidence>
<dbReference type="InterPro" id="IPR050769">
    <property type="entry name" value="NAT_camello-type"/>
</dbReference>
<gene>
    <name evidence="3" type="ORF">G1H19_08655</name>
</gene>
<reference evidence="3 4" key="1">
    <citation type="submission" date="2020-02" db="EMBL/GenBank/DDBJ databases">
        <title>The whole genome sequence of CPCC 205119.</title>
        <authorList>
            <person name="Jiang Z."/>
        </authorList>
    </citation>
    <scope>NUCLEOTIDE SEQUENCE [LARGE SCALE GENOMIC DNA]</scope>
    <source>
        <strain evidence="3 4">CPCC 205119</strain>
    </source>
</reference>
<dbReference type="GO" id="GO:0008080">
    <property type="term" value="F:N-acetyltransferase activity"/>
    <property type="evidence" value="ECO:0007669"/>
    <property type="project" value="InterPro"/>
</dbReference>
<dbReference type="EMBL" id="JAAGWK010000010">
    <property type="protein sequence ID" value="NEL54066.1"/>
    <property type="molecule type" value="Genomic_DNA"/>
</dbReference>
<dbReference type="PROSITE" id="PS51186">
    <property type="entry name" value="GNAT"/>
    <property type="match status" value="1"/>
</dbReference>
<dbReference type="PANTHER" id="PTHR13947">
    <property type="entry name" value="GNAT FAMILY N-ACETYLTRANSFERASE"/>
    <property type="match status" value="1"/>
</dbReference>
<dbReference type="Gene3D" id="3.40.630.30">
    <property type="match status" value="1"/>
</dbReference>
<dbReference type="AlphaFoldDB" id="A0A7K3WCK9"/>
<feature type="domain" description="N-acetyltransferase" evidence="2">
    <location>
        <begin position="1"/>
        <end position="154"/>
    </location>
</feature>
<accession>A0A7K3WCK9</accession>